<dbReference type="GO" id="GO:0046872">
    <property type="term" value="F:metal ion binding"/>
    <property type="evidence" value="ECO:0007669"/>
    <property type="project" value="UniProtKB-KW"/>
</dbReference>
<dbReference type="NCBIfam" id="TIGR00640">
    <property type="entry name" value="acid_CoA_mut_C"/>
    <property type="match status" value="1"/>
</dbReference>
<dbReference type="SUPFAM" id="SSF52242">
    <property type="entry name" value="Cobalamin (vitamin B12)-binding domain"/>
    <property type="match status" value="1"/>
</dbReference>
<dbReference type="InterPro" id="IPR033669">
    <property type="entry name" value="IcmF"/>
</dbReference>
<dbReference type="Gene3D" id="3.40.50.300">
    <property type="entry name" value="P-loop containing nucleotide triphosphate hydrolases"/>
    <property type="match status" value="1"/>
</dbReference>
<evidence type="ECO:0000256" key="6">
    <source>
        <dbReference type="ARBA" id="ARBA00023134"/>
    </source>
</evidence>
<dbReference type="Gene3D" id="3.20.20.240">
    <property type="entry name" value="Methylmalonyl-CoA mutase"/>
    <property type="match status" value="1"/>
</dbReference>
<sequence>MNSPQPVKKTIKLKNSVRIVTATSLFDGHDAAINIMRRIMQSQGAEVIHLGHDRSVEEIVNVAIQEDAQSIAVSSYQGGHMEFFRYMLDLLREKGSGHIQVFAGGGGVIIQSEIQELKDYGISRVYSPEDGRELGLTGMIADMLKRSDFQVLPDKFEPHADKLVTENVQHIAHSLTWIEQNVKGSQLAPENKVVEPQEAAQKVLDKLHSQDSPVENSLAPVIGLTGTGGAGKSCLADELVRSFLEEFPEKRIAILSVDPSKRKTGGALLGDRMRMNAINDPRVYMRSLATRRSHLATSTALEGAVSLLQATGKSGGGGFDLILVETAGIGQSDSEISDFVDLSVYVMTPEFGAATQLEKIDMIDFADCIVINKFDKPGAQDALLAVGKQYKRSRNDFDATTETMPVFGVVANRFNDSGTNWFYHKLIEILIKKNSLNWKRSHEAEFAVSEITELIPSDRKEYLRQIAGCVRSYKKEVRKNAQTAAECGQLHGTLKQMLGETENKNSWNILQPCPIENIPKTAHTVAELYNEKTSKLPESLRLQLSEFHEKNQAYLGENFSFDIRNKELKISNHNISLSGLKIPKIATPKFNDWGEIASWLGLENFPGSFPFTGGVFPFKREGEDPTRMFAGEGIAERTNRRFHLLACDQPATRLSTAFDSVTLYGSNPHLRPDIFGKIGNAGVSICTVDDAKRLYSGFDLLLPKTSVSMTINGPAPVVLAFFMNAAIDQQIEKHLRENGQLEKAQKTLQERYKKQGVEPPEYRMERPENHDGLGLELLGLSGKHFVDNETYGAIKADVLNNVRGTVQADILKEDQAQNTCIFSTNFALQMMGDIQEYFTANDVRNFYSVSISGYHIAEAGANPISQVAFTLANGFTLIEYYLARGLAIDDFARNLSFFFSNGMDPEYAVIGRVARRIFAVTLRNLYGANERSQKLKYHIQTSGRSLHAMEMDFNDIRTTLQALYAVYDNCNSLHTNAYDEAVTTPTGESVRRALAIQLIINRELGQAFNQNPMQGSFLIEELTELVEEAILSEFVRLSERGGVLGAMETMYQRNKIQEESLYYETLKHSGELPIMGVNTFLNPNPAETDAEIELARSTEEEKTMQIHDLENFHKFHSKERDSMMERLREAALKNGNIFEVLMESVQVCSLGQITQQLYQIGGQYRRNM</sequence>
<dbReference type="SUPFAM" id="SSF51703">
    <property type="entry name" value="Cobalamin (vitamin B12)-dependent enzymes"/>
    <property type="match status" value="1"/>
</dbReference>
<keyword evidence="4" id="KW-0547">Nucleotide-binding</keyword>
<gene>
    <name evidence="12" type="ORF">METZ01_LOCUS29554</name>
</gene>
<keyword evidence="7" id="KW-0143">Chaperone</keyword>
<dbReference type="GO" id="GO:0005525">
    <property type="term" value="F:GTP binding"/>
    <property type="evidence" value="ECO:0007669"/>
    <property type="project" value="UniProtKB-KW"/>
</dbReference>
<feature type="domain" description="B12-binding" evidence="11">
    <location>
        <begin position="16"/>
        <end position="154"/>
    </location>
</feature>
<organism evidence="12">
    <name type="scientific">marine metagenome</name>
    <dbReference type="NCBI Taxonomy" id="408172"/>
    <lineage>
        <taxon>unclassified sequences</taxon>
        <taxon>metagenomes</taxon>
        <taxon>ecological metagenomes</taxon>
    </lineage>
</organism>
<dbReference type="GO" id="GO:0003924">
    <property type="term" value="F:GTPase activity"/>
    <property type="evidence" value="ECO:0007669"/>
    <property type="project" value="InterPro"/>
</dbReference>
<dbReference type="InterPro" id="IPR006159">
    <property type="entry name" value="Acid_CoA_mut_C"/>
</dbReference>
<dbReference type="PANTHER" id="PTHR43087:SF1">
    <property type="entry name" value="LAO_AO TRANSPORT SYSTEM ATPASE"/>
    <property type="match status" value="1"/>
</dbReference>
<dbReference type="AlphaFoldDB" id="A0A381QCH3"/>
<dbReference type="Pfam" id="PF02310">
    <property type="entry name" value="B12-binding"/>
    <property type="match status" value="1"/>
</dbReference>
<dbReference type="GO" id="GO:0034784">
    <property type="term" value="F:pivalyl-CoA mutase activity"/>
    <property type="evidence" value="ECO:0007669"/>
    <property type="project" value="InterPro"/>
</dbReference>
<evidence type="ECO:0000256" key="2">
    <source>
        <dbReference type="ARBA" id="ARBA00022628"/>
    </source>
</evidence>
<dbReference type="EMBL" id="UINC01001288">
    <property type="protein sequence ID" value="SUZ76700.1"/>
    <property type="molecule type" value="Genomic_DNA"/>
</dbReference>
<dbReference type="InterPro" id="IPR036724">
    <property type="entry name" value="Cobalamin-bd_sf"/>
</dbReference>
<dbReference type="InterPro" id="IPR006099">
    <property type="entry name" value="MeMalonylCoA_mutase_a/b_cat"/>
</dbReference>
<name>A0A381QCH3_9ZZZZ</name>
<dbReference type="InterPro" id="IPR052040">
    <property type="entry name" value="GTPase/Isobutyryl-CoA_mutase"/>
</dbReference>
<keyword evidence="3" id="KW-0479">Metal-binding</keyword>
<dbReference type="PANTHER" id="PTHR43087">
    <property type="entry name" value="LYSINE/ARGININE/ORNITHINE TRANSPORT SYSTEM KINASE"/>
    <property type="match status" value="1"/>
</dbReference>
<dbReference type="PROSITE" id="PS51332">
    <property type="entry name" value="B12_BINDING"/>
    <property type="match status" value="1"/>
</dbReference>
<dbReference type="CDD" id="cd02071">
    <property type="entry name" value="MM_CoA_mut_B12_BD"/>
    <property type="match status" value="1"/>
</dbReference>
<dbReference type="InterPro" id="IPR027417">
    <property type="entry name" value="P-loop_NTPase"/>
</dbReference>
<keyword evidence="8" id="KW-0413">Isomerase</keyword>
<evidence type="ECO:0000256" key="1">
    <source>
        <dbReference type="ARBA" id="ARBA00001922"/>
    </source>
</evidence>
<keyword evidence="2" id="KW-0846">Cobalamin</keyword>
<dbReference type="InterPro" id="IPR016176">
    <property type="entry name" value="Cbl-dep_enz_cat"/>
</dbReference>
<dbReference type="InterPro" id="IPR006158">
    <property type="entry name" value="Cobalamin-bd"/>
</dbReference>
<comment type="cofactor">
    <cofactor evidence="1">
        <name>adenosylcob(III)alamin</name>
        <dbReference type="ChEBI" id="CHEBI:18408"/>
    </cofactor>
</comment>
<evidence type="ECO:0000256" key="7">
    <source>
        <dbReference type="ARBA" id="ARBA00023186"/>
    </source>
</evidence>
<dbReference type="SUPFAM" id="SSF52540">
    <property type="entry name" value="P-loop containing nucleoside triphosphate hydrolases"/>
    <property type="match status" value="1"/>
</dbReference>
<dbReference type="HAMAP" id="MF_02050">
    <property type="entry name" value="IcmF"/>
    <property type="match status" value="1"/>
</dbReference>
<protein>
    <recommendedName>
        <fullName evidence="11">B12-binding domain-containing protein</fullName>
    </recommendedName>
</protein>
<keyword evidence="6" id="KW-0342">GTP-binding</keyword>
<evidence type="ECO:0000256" key="9">
    <source>
        <dbReference type="ARBA" id="ARBA00023285"/>
    </source>
</evidence>
<evidence type="ECO:0000256" key="10">
    <source>
        <dbReference type="SAM" id="Coils"/>
    </source>
</evidence>
<evidence type="ECO:0000313" key="12">
    <source>
        <dbReference type="EMBL" id="SUZ76700.1"/>
    </source>
</evidence>
<evidence type="ECO:0000256" key="8">
    <source>
        <dbReference type="ARBA" id="ARBA00023235"/>
    </source>
</evidence>
<dbReference type="Pfam" id="PF03308">
    <property type="entry name" value="MeaB"/>
    <property type="match status" value="1"/>
</dbReference>
<evidence type="ECO:0000259" key="11">
    <source>
        <dbReference type="PROSITE" id="PS51332"/>
    </source>
</evidence>
<keyword evidence="9" id="KW-0170">Cobalt</keyword>
<dbReference type="GO" id="GO:0047727">
    <property type="term" value="F:isobutyryl-CoA mutase activity"/>
    <property type="evidence" value="ECO:0007669"/>
    <property type="project" value="InterPro"/>
</dbReference>
<keyword evidence="5" id="KW-0378">Hydrolase</keyword>
<keyword evidence="10" id="KW-0175">Coiled coil</keyword>
<dbReference type="GO" id="GO:0031419">
    <property type="term" value="F:cobalamin binding"/>
    <property type="evidence" value="ECO:0007669"/>
    <property type="project" value="UniProtKB-KW"/>
</dbReference>
<evidence type="ECO:0000256" key="4">
    <source>
        <dbReference type="ARBA" id="ARBA00022741"/>
    </source>
</evidence>
<dbReference type="GO" id="GO:0006637">
    <property type="term" value="P:acyl-CoA metabolic process"/>
    <property type="evidence" value="ECO:0007669"/>
    <property type="project" value="InterPro"/>
</dbReference>
<dbReference type="Gene3D" id="3.40.50.280">
    <property type="entry name" value="Cobalamin-binding domain"/>
    <property type="match status" value="1"/>
</dbReference>
<evidence type="ECO:0000256" key="5">
    <source>
        <dbReference type="ARBA" id="ARBA00022801"/>
    </source>
</evidence>
<reference evidence="12" key="1">
    <citation type="submission" date="2018-05" db="EMBL/GenBank/DDBJ databases">
        <authorList>
            <person name="Lanie J.A."/>
            <person name="Ng W.-L."/>
            <person name="Kazmierczak K.M."/>
            <person name="Andrzejewski T.M."/>
            <person name="Davidsen T.M."/>
            <person name="Wayne K.J."/>
            <person name="Tettelin H."/>
            <person name="Glass J.I."/>
            <person name="Rusch D."/>
            <person name="Podicherti R."/>
            <person name="Tsui H.-C.T."/>
            <person name="Winkler M.E."/>
        </authorList>
    </citation>
    <scope>NUCLEOTIDE SEQUENCE</scope>
</reference>
<proteinExistence type="inferred from homology"/>
<evidence type="ECO:0000256" key="3">
    <source>
        <dbReference type="ARBA" id="ARBA00022723"/>
    </source>
</evidence>
<dbReference type="Pfam" id="PF01642">
    <property type="entry name" value="MM_CoA_mutase"/>
    <property type="match status" value="2"/>
</dbReference>
<accession>A0A381QCH3</accession>
<feature type="coiled-coil region" evidence="10">
    <location>
        <begin position="724"/>
        <end position="751"/>
    </location>
</feature>